<dbReference type="PANTHER" id="PTHR33993:SF1">
    <property type="entry name" value="GLYOXALASE FAMILY PROTEIN"/>
    <property type="match status" value="1"/>
</dbReference>
<comment type="caution">
    <text evidence="2">The sequence shown here is derived from an EMBL/GenBank/DDBJ whole genome shotgun (WGS) entry which is preliminary data.</text>
</comment>
<dbReference type="InterPro" id="IPR029068">
    <property type="entry name" value="Glyas_Bleomycin-R_OHBP_Dase"/>
</dbReference>
<dbReference type="SUPFAM" id="SSF54593">
    <property type="entry name" value="Glyoxalase/Bleomycin resistance protein/Dihydroxybiphenyl dioxygenase"/>
    <property type="match status" value="1"/>
</dbReference>
<dbReference type="InterPro" id="IPR052164">
    <property type="entry name" value="Anthracycline_SecMetBiosynth"/>
</dbReference>
<dbReference type="InterPro" id="IPR037523">
    <property type="entry name" value="VOC_core"/>
</dbReference>
<feature type="domain" description="VOC" evidence="1">
    <location>
        <begin position="5"/>
        <end position="112"/>
    </location>
</feature>
<sequence>MVRGRIDFIELPCGDVAEMQGFYGAVFGWEFEQFGPTYACTMTGDVDIGFQADTPEQSDAPLPVIQVPDLEAALASVEAVGGDVTRPIFAFPGGRRFHFRDPAGNEIAAHKPD</sequence>
<evidence type="ECO:0000313" key="3">
    <source>
        <dbReference type="Proteomes" id="UP001169764"/>
    </source>
</evidence>
<reference evidence="2" key="1">
    <citation type="submission" date="2023-07" db="EMBL/GenBank/DDBJ databases">
        <authorList>
            <person name="Kim M."/>
        </authorList>
    </citation>
    <scope>NUCLEOTIDE SEQUENCE</scope>
    <source>
        <strain evidence="2">BIUV-7</strain>
    </source>
</reference>
<evidence type="ECO:0000259" key="1">
    <source>
        <dbReference type="PROSITE" id="PS51819"/>
    </source>
</evidence>
<dbReference type="Gene3D" id="3.10.180.10">
    <property type="entry name" value="2,3-Dihydroxybiphenyl 1,2-Dioxygenase, domain 1"/>
    <property type="match status" value="1"/>
</dbReference>
<proteinExistence type="predicted"/>
<keyword evidence="3" id="KW-1185">Reference proteome</keyword>
<protein>
    <submittedName>
        <fullName evidence="2">VOC family protein</fullName>
    </submittedName>
</protein>
<dbReference type="CDD" id="cd07247">
    <property type="entry name" value="SgaA_N_like"/>
    <property type="match status" value="1"/>
</dbReference>
<gene>
    <name evidence="2" type="ORF">Q4F19_20700</name>
</gene>
<dbReference type="InterPro" id="IPR004360">
    <property type="entry name" value="Glyas_Fos-R_dOase_dom"/>
</dbReference>
<dbReference type="RefSeq" id="WP_303546678.1">
    <property type="nucleotide sequence ID" value="NZ_JAUOTP010000012.1"/>
</dbReference>
<dbReference type="Pfam" id="PF00903">
    <property type="entry name" value="Glyoxalase"/>
    <property type="match status" value="1"/>
</dbReference>
<name>A0ABT8YEQ2_9SPHN</name>
<dbReference type="PANTHER" id="PTHR33993">
    <property type="entry name" value="GLYOXALASE-RELATED"/>
    <property type="match status" value="1"/>
</dbReference>
<organism evidence="2 3">
    <name type="scientific">Sphingomonas natans</name>
    <dbReference type="NCBI Taxonomy" id="3063330"/>
    <lineage>
        <taxon>Bacteria</taxon>
        <taxon>Pseudomonadati</taxon>
        <taxon>Pseudomonadota</taxon>
        <taxon>Alphaproteobacteria</taxon>
        <taxon>Sphingomonadales</taxon>
        <taxon>Sphingomonadaceae</taxon>
        <taxon>Sphingomonas</taxon>
    </lineage>
</organism>
<accession>A0ABT8YEQ2</accession>
<dbReference type="PROSITE" id="PS51819">
    <property type="entry name" value="VOC"/>
    <property type="match status" value="1"/>
</dbReference>
<dbReference type="Proteomes" id="UP001169764">
    <property type="component" value="Unassembled WGS sequence"/>
</dbReference>
<dbReference type="EMBL" id="JAUOTP010000012">
    <property type="protein sequence ID" value="MDO6416815.1"/>
    <property type="molecule type" value="Genomic_DNA"/>
</dbReference>
<evidence type="ECO:0000313" key="2">
    <source>
        <dbReference type="EMBL" id="MDO6416815.1"/>
    </source>
</evidence>